<dbReference type="AlphaFoldDB" id="A0A8E2EZJ9"/>
<keyword evidence="3" id="KW-1185">Reference proteome</keyword>
<gene>
    <name evidence="2" type="ORF">AOQ84DRAFT_56280</name>
</gene>
<accession>A0A8E2EZJ9</accession>
<protein>
    <submittedName>
        <fullName evidence="2">Uncharacterized protein</fullName>
    </submittedName>
</protein>
<dbReference type="OrthoDB" id="10532493at2759"/>
<proteinExistence type="predicted"/>
<dbReference type="Proteomes" id="UP000250140">
    <property type="component" value="Unassembled WGS sequence"/>
</dbReference>
<dbReference type="EMBL" id="KV749839">
    <property type="protein sequence ID" value="OCL07560.1"/>
    <property type="molecule type" value="Genomic_DNA"/>
</dbReference>
<evidence type="ECO:0000313" key="3">
    <source>
        <dbReference type="Proteomes" id="UP000250140"/>
    </source>
</evidence>
<evidence type="ECO:0000256" key="1">
    <source>
        <dbReference type="SAM" id="MobiDB-lite"/>
    </source>
</evidence>
<feature type="region of interest" description="Disordered" evidence="1">
    <location>
        <begin position="43"/>
        <end position="67"/>
    </location>
</feature>
<reference evidence="2 3" key="1">
    <citation type="journal article" date="2016" name="Nat. Commun.">
        <title>Ectomycorrhizal ecology is imprinted in the genome of the dominant symbiotic fungus Cenococcum geophilum.</title>
        <authorList>
            <consortium name="DOE Joint Genome Institute"/>
            <person name="Peter M."/>
            <person name="Kohler A."/>
            <person name="Ohm R.A."/>
            <person name="Kuo A."/>
            <person name="Krutzmann J."/>
            <person name="Morin E."/>
            <person name="Arend M."/>
            <person name="Barry K.W."/>
            <person name="Binder M."/>
            <person name="Choi C."/>
            <person name="Clum A."/>
            <person name="Copeland A."/>
            <person name="Grisel N."/>
            <person name="Haridas S."/>
            <person name="Kipfer T."/>
            <person name="LaButti K."/>
            <person name="Lindquist E."/>
            <person name="Lipzen A."/>
            <person name="Maire R."/>
            <person name="Meier B."/>
            <person name="Mihaltcheva S."/>
            <person name="Molinier V."/>
            <person name="Murat C."/>
            <person name="Poggeler S."/>
            <person name="Quandt C.A."/>
            <person name="Sperisen C."/>
            <person name="Tritt A."/>
            <person name="Tisserant E."/>
            <person name="Crous P.W."/>
            <person name="Henrissat B."/>
            <person name="Nehls U."/>
            <person name="Egli S."/>
            <person name="Spatafora J.W."/>
            <person name="Grigoriev I.V."/>
            <person name="Martin F.M."/>
        </authorList>
    </citation>
    <scope>NUCLEOTIDE SEQUENCE [LARGE SCALE GENOMIC DNA]</scope>
    <source>
        <strain evidence="2 3">CBS 207.34</strain>
    </source>
</reference>
<organism evidence="2 3">
    <name type="scientific">Glonium stellatum</name>
    <dbReference type="NCBI Taxonomy" id="574774"/>
    <lineage>
        <taxon>Eukaryota</taxon>
        <taxon>Fungi</taxon>
        <taxon>Dikarya</taxon>
        <taxon>Ascomycota</taxon>
        <taxon>Pezizomycotina</taxon>
        <taxon>Dothideomycetes</taxon>
        <taxon>Pleosporomycetidae</taxon>
        <taxon>Gloniales</taxon>
        <taxon>Gloniaceae</taxon>
        <taxon>Glonium</taxon>
    </lineage>
</organism>
<sequence>MDNTANSESSGSPHSHLSAMDRMFRYLSEKLTSKLTEHTLTFFNSPAPSSPSPTSVPSQYTAEASTESKVPIEISSIELEAIGRRTMTYEKYVESRGDFFKLSRTRFEQLKTSVVPFDSARFIKLLASMQEAIVDLESEAPDSEAVEVRRVFYRPAVRMMLAQQNAMNERTIALEETPTKKKWRSCVWL</sequence>
<name>A0A8E2EZJ9_9PEZI</name>
<evidence type="ECO:0000313" key="2">
    <source>
        <dbReference type="EMBL" id="OCL07560.1"/>
    </source>
</evidence>